<keyword evidence="5" id="KW-1185">Reference proteome</keyword>
<dbReference type="GO" id="GO:0005506">
    <property type="term" value="F:iron ion binding"/>
    <property type="evidence" value="ECO:0007669"/>
    <property type="project" value="InterPro"/>
</dbReference>
<evidence type="ECO:0000313" key="5">
    <source>
        <dbReference type="Proteomes" id="UP000332933"/>
    </source>
</evidence>
<evidence type="ECO:0000256" key="1">
    <source>
        <dbReference type="ARBA" id="ARBA00010617"/>
    </source>
</evidence>
<evidence type="ECO:0000313" key="4">
    <source>
        <dbReference type="EMBL" id="VFT90279.1"/>
    </source>
</evidence>
<protein>
    <submittedName>
        <fullName evidence="4">Aste57867_13440 protein</fullName>
    </submittedName>
</protein>
<keyword evidence="2" id="KW-0812">Transmembrane</keyword>
<comment type="similarity">
    <text evidence="1">Belongs to the cytochrome P450 family.</text>
</comment>
<dbReference type="Proteomes" id="UP000332933">
    <property type="component" value="Unassembled WGS sequence"/>
</dbReference>
<sequence>MACAIPSFDMLPALDTLLLTLAPSWSPPFVVFLVVLVLGLALVYFVVLEPAWNPLHSMPGPPPSHWFYGSLRDIVNTKWADGSFPNPHLAWVQTYGGAVHYRVALNHQVLLTDPVALKHVFIAQGGIYPRTHVTRGFFRDMLGGDGLLSTEANVHAHQRKMLMPHFGHGKIKDFVHVFTTHAHQLQTTHLNAVADTTTPIDLHDCTLLTSTVTCENWLFVVFTKLTLDVIGMAAFSFDCGSLAGVNNHVVDAYKRLTKRHGAANFVAILYIPGYQKWPLPWLNEKRAAKHTLFAAVDDVIAAKLRAPRDPSRPVDLLDLMLDDHVGHHVTPEEARTHVMTFMLAGHETTSTTLSWVFALLAQHPDIEAKARDEARAVVAGGGIGWSTVAELKYITACIQETLRLFPTIAQAAMRVCTQDDLLPMSTGKPYAIPKGTSVVVNTGALHRNPKYWSRPHDFVPGSRDHNPPTDWTF</sequence>
<feature type="transmembrane region" description="Helical" evidence="2">
    <location>
        <begin position="29"/>
        <end position="48"/>
    </location>
</feature>
<dbReference type="Pfam" id="PF00067">
    <property type="entry name" value="p450"/>
    <property type="match status" value="1"/>
</dbReference>
<dbReference type="GO" id="GO:0004497">
    <property type="term" value="F:monooxygenase activity"/>
    <property type="evidence" value="ECO:0007669"/>
    <property type="project" value="InterPro"/>
</dbReference>
<dbReference type="EMBL" id="CAADRA010005472">
    <property type="protein sequence ID" value="VFT90279.1"/>
    <property type="molecule type" value="Genomic_DNA"/>
</dbReference>
<keyword evidence="2" id="KW-1133">Transmembrane helix</keyword>
<accession>A0A485KY54</accession>
<dbReference type="AlphaFoldDB" id="A0A485KY54"/>
<dbReference type="PANTHER" id="PTHR24305:SF166">
    <property type="entry name" value="CYTOCHROME P450 12A4, MITOCHONDRIAL-RELATED"/>
    <property type="match status" value="1"/>
</dbReference>
<organism evidence="4 5">
    <name type="scientific">Aphanomyces stellatus</name>
    <dbReference type="NCBI Taxonomy" id="120398"/>
    <lineage>
        <taxon>Eukaryota</taxon>
        <taxon>Sar</taxon>
        <taxon>Stramenopiles</taxon>
        <taxon>Oomycota</taxon>
        <taxon>Saprolegniomycetes</taxon>
        <taxon>Saprolegniales</taxon>
        <taxon>Verrucalvaceae</taxon>
        <taxon>Aphanomyces</taxon>
    </lineage>
</organism>
<name>A0A485KY54_9STRA</name>
<dbReference type="PRINTS" id="PR00385">
    <property type="entry name" value="P450"/>
</dbReference>
<gene>
    <name evidence="4" type="primary">Aste57867_13440</name>
    <name evidence="3" type="ORF">As57867_013390</name>
    <name evidence="4" type="ORF">ASTE57867_13440</name>
</gene>
<dbReference type="PRINTS" id="PR00463">
    <property type="entry name" value="EP450I"/>
</dbReference>
<dbReference type="SUPFAM" id="SSF48264">
    <property type="entry name" value="Cytochrome P450"/>
    <property type="match status" value="1"/>
</dbReference>
<reference evidence="3" key="2">
    <citation type="submission" date="2019-06" db="EMBL/GenBank/DDBJ databases">
        <title>Genomics analysis of Aphanomyces spp. identifies a new class of oomycete effector associated with host adaptation.</title>
        <authorList>
            <person name="Gaulin E."/>
        </authorList>
    </citation>
    <scope>NUCLEOTIDE SEQUENCE</scope>
    <source>
        <strain evidence="3">CBS 578.67</strain>
    </source>
</reference>
<proteinExistence type="inferred from homology"/>
<dbReference type="GO" id="GO:0016705">
    <property type="term" value="F:oxidoreductase activity, acting on paired donors, with incorporation or reduction of molecular oxygen"/>
    <property type="evidence" value="ECO:0007669"/>
    <property type="project" value="InterPro"/>
</dbReference>
<dbReference type="PANTHER" id="PTHR24305">
    <property type="entry name" value="CYTOCHROME P450"/>
    <property type="match status" value="1"/>
</dbReference>
<dbReference type="Gene3D" id="1.10.630.10">
    <property type="entry name" value="Cytochrome P450"/>
    <property type="match status" value="1"/>
</dbReference>
<dbReference type="OrthoDB" id="68568at2759"/>
<dbReference type="InterPro" id="IPR002401">
    <property type="entry name" value="Cyt_P450_E_grp-I"/>
</dbReference>
<evidence type="ECO:0000256" key="2">
    <source>
        <dbReference type="SAM" id="Phobius"/>
    </source>
</evidence>
<keyword evidence="2" id="KW-0472">Membrane</keyword>
<dbReference type="EMBL" id="VJMH01005451">
    <property type="protein sequence ID" value="KAF0695789.1"/>
    <property type="molecule type" value="Genomic_DNA"/>
</dbReference>
<reference evidence="4 5" key="1">
    <citation type="submission" date="2019-03" db="EMBL/GenBank/DDBJ databases">
        <authorList>
            <person name="Gaulin E."/>
            <person name="Dumas B."/>
        </authorList>
    </citation>
    <scope>NUCLEOTIDE SEQUENCE [LARGE SCALE GENOMIC DNA]</scope>
    <source>
        <strain evidence="4">CBS 568.67</strain>
    </source>
</reference>
<dbReference type="InterPro" id="IPR001128">
    <property type="entry name" value="Cyt_P450"/>
</dbReference>
<dbReference type="InterPro" id="IPR036396">
    <property type="entry name" value="Cyt_P450_sf"/>
</dbReference>
<evidence type="ECO:0000313" key="3">
    <source>
        <dbReference type="EMBL" id="KAF0695789.1"/>
    </source>
</evidence>
<dbReference type="InterPro" id="IPR050121">
    <property type="entry name" value="Cytochrome_P450_monoxygenase"/>
</dbReference>
<dbReference type="GO" id="GO:0020037">
    <property type="term" value="F:heme binding"/>
    <property type="evidence" value="ECO:0007669"/>
    <property type="project" value="InterPro"/>
</dbReference>